<organism evidence="1 2">
    <name type="scientific">Psychroserpens algicola</name>
    <dbReference type="NCBI Taxonomy" id="1719034"/>
    <lineage>
        <taxon>Bacteria</taxon>
        <taxon>Pseudomonadati</taxon>
        <taxon>Bacteroidota</taxon>
        <taxon>Flavobacteriia</taxon>
        <taxon>Flavobacteriales</taxon>
        <taxon>Flavobacteriaceae</taxon>
        <taxon>Psychroserpens</taxon>
    </lineage>
</organism>
<keyword evidence="2" id="KW-1185">Reference proteome</keyword>
<sequence length="158" mass="18965">MKKLKKCGESNHKCKQTRKCLSAIEALIKAEPYRELGSEKLNELDPEILCPEHLVNYHYLNGRYHFYKFKEQEDIEHLEWANDYFDDMVSLAYDKKVKIEDERYFYSRAYVKYKLAELIWDEERKPWLLKKASDITTKALMNNPSNDSFIWLNKQLSA</sequence>
<dbReference type="RefSeq" id="WP_248411484.1">
    <property type="nucleotide sequence ID" value="NZ_JALPQF010000001.1"/>
</dbReference>
<dbReference type="Proteomes" id="UP001203687">
    <property type="component" value="Unassembled WGS sequence"/>
</dbReference>
<gene>
    <name evidence="1" type="ORF">MUY34_00370</name>
</gene>
<evidence type="ECO:0000313" key="2">
    <source>
        <dbReference type="Proteomes" id="UP001203687"/>
    </source>
</evidence>
<comment type="caution">
    <text evidence="1">The sequence shown here is derived from an EMBL/GenBank/DDBJ whole genome shotgun (WGS) entry which is preliminary data.</text>
</comment>
<reference evidence="1" key="1">
    <citation type="submission" date="2022-04" db="EMBL/GenBank/DDBJ databases">
        <authorList>
            <person name="Ren T."/>
        </authorList>
    </citation>
    <scope>NUCLEOTIDE SEQUENCE</scope>
    <source>
        <strain evidence="1">F63249</strain>
    </source>
</reference>
<accession>A0ABT0H3X4</accession>
<evidence type="ECO:0008006" key="3">
    <source>
        <dbReference type="Google" id="ProtNLM"/>
    </source>
</evidence>
<name>A0ABT0H3X4_9FLAO</name>
<dbReference type="EMBL" id="JALPQF010000001">
    <property type="protein sequence ID" value="MCK8479048.1"/>
    <property type="molecule type" value="Genomic_DNA"/>
</dbReference>
<evidence type="ECO:0000313" key="1">
    <source>
        <dbReference type="EMBL" id="MCK8479048.1"/>
    </source>
</evidence>
<proteinExistence type="predicted"/>
<protein>
    <recommendedName>
        <fullName evidence="3">HNH endonuclease</fullName>
    </recommendedName>
</protein>